<reference evidence="8" key="1">
    <citation type="submission" date="2010-02" db="EMBL/GenBank/DDBJ databases">
        <title>Complete sequence of Desulfurivibrio alkaliphilus AHT2.</title>
        <authorList>
            <consortium name="US DOE Joint Genome Institute"/>
            <person name="Pitluck S."/>
            <person name="Chertkov O."/>
            <person name="Detter J.C."/>
            <person name="Han C."/>
            <person name="Tapia R."/>
            <person name="Larimer F."/>
            <person name="Land M."/>
            <person name="Hauser L."/>
            <person name="Kyrpides N."/>
            <person name="Mikhailova N."/>
            <person name="Sorokin D.Y."/>
            <person name="Muyzer G."/>
            <person name="Woyke T."/>
        </authorList>
    </citation>
    <scope>NUCLEOTIDE SEQUENCE [LARGE SCALE GENOMIC DNA]</scope>
    <source>
        <strain evidence="8">DSM 19089 / UNIQEM U267 / AHT2</strain>
    </source>
</reference>
<evidence type="ECO:0000256" key="3">
    <source>
        <dbReference type="ARBA" id="ARBA00022840"/>
    </source>
</evidence>
<gene>
    <name evidence="7" type="ordered locus">DaAHT2_0240</name>
</gene>
<dbReference type="Proteomes" id="UP000001508">
    <property type="component" value="Chromosome"/>
</dbReference>
<evidence type="ECO:0000259" key="6">
    <source>
        <dbReference type="Pfam" id="PF05157"/>
    </source>
</evidence>
<dbReference type="OrthoDB" id="9805147at2"/>
<evidence type="ECO:0000259" key="5">
    <source>
        <dbReference type="Pfam" id="PF00437"/>
    </source>
</evidence>
<feature type="region of interest" description="Disordered" evidence="4">
    <location>
        <begin position="117"/>
        <end position="174"/>
    </location>
</feature>
<dbReference type="HOGENOM" id="CLU_410350_0_0_7"/>
<proteinExistence type="inferred from homology"/>
<accession>D6Z6J2</accession>
<feature type="domain" description="Bacterial type II secretion system protein E" evidence="5">
    <location>
        <begin position="181"/>
        <end position="558"/>
    </location>
</feature>
<dbReference type="Gene3D" id="3.30.450.90">
    <property type="match status" value="1"/>
</dbReference>
<comment type="similarity">
    <text evidence="1">Belongs to the GSP E family.</text>
</comment>
<dbReference type="InterPro" id="IPR027417">
    <property type="entry name" value="P-loop_NTPase"/>
</dbReference>
<dbReference type="AlphaFoldDB" id="D6Z6J2"/>
<dbReference type="PANTHER" id="PTHR30258">
    <property type="entry name" value="TYPE II SECRETION SYSTEM PROTEIN GSPE-RELATED"/>
    <property type="match status" value="1"/>
</dbReference>
<dbReference type="Pfam" id="PF05157">
    <property type="entry name" value="MshEN"/>
    <property type="match status" value="1"/>
</dbReference>
<dbReference type="Pfam" id="PF00437">
    <property type="entry name" value="T2SSE"/>
    <property type="match status" value="1"/>
</dbReference>
<sequence>MKRPFHNTPWPEADLPAQGGADNPPAGKAGSSLDTFVYPESTKQLLSVIISPEDAQAHLLLPLSFIGNELTVAVVHPEKREVLQDLRRRYDAFHVSFLPIGAQKFTELYHELYQQPVKGLSEPGSPSSAPFSEPPGHGRTPVGPISAKGQELPEPMPNDSSTASASLAGPDLPDLPDLPGLAEALLTHAAKCRASAIHFEQEEGRGKVRYRIDGVLQELEPGRLQESIQARPEDVVSRLKILANLEQADPLLPQHRVFRFAPANGALPEQDELVLRLATCPAVDGESFTINILDSRKARPDLEMLGHAPPVLQALETCLAHGRGMVLVAGPPGSGKNTTLQAILEFLRAPSRRIVMAEEYVTARLPGVMQTAIDPERGLTAPRLLRSFLPLDPDVIMLDRFDDRPSMRQGVNCARQGPLFLSSIAAVDGSEVLARFEAAGCDRAELAALINGVLVQRLVRRICPDCKTACVPERDEWGRLFVDYPSQLTFFLGKGCALCDFTGFKGRTLLSELFVPGAAAAATRENGREGLREAAASNGLPSLLDDGLLKLGETTLGEILRVVPAAAIARFRQRTGRGTGQNSAAAIKRGRSFLLTDPAGQRDRIDRMYEFYRELSLALASTRVVERALFHRFITTSYREIKRSAASGAITFNFTAAGDRVKIAAIPRH</sequence>
<dbReference type="PANTHER" id="PTHR30258:SF2">
    <property type="entry name" value="COMG OPERON PROTEIN 1"/>
    <property type="match status" value="1"/>
</dbReference>
<dbReference type="GO" id="GO:0016887">
    <property type="term" value="F:ATP hydrolysis activity"/>
    <property type="evidence" value="ECO:0007669"/>
    <property type="project" value="TreeGrafter"/>
</dbReference>
<dbReference type="InterPro" id="IPR001482">
    <property type="entry name" value="T2SS/T4SS_dom"/>
</dbReference>
<protein>
    <submittedName>
        <fullName evidence="7">Type II secretion system protein E</fullName>
    </submittedName>
</protein>
<evidence type="ECO:0000313" key="7">
    <source>
        <dbReference type="EMBL" id="ADH84951.1"/>
    </source>
</evidence>
<evidence type="ECO:0000256" key="1">
    <source>
        <dbReference type="ARBA" id="ARBA00006611"/>
    </source>
</evidence>
<dbReference type="InterPro" id="IPR037257">
    <property type="entry name" value="T2SS_E_N_sf"/>
</dbReference>
<dbReference type="SUPFAM" id="SSF52540">
    <property type="entry name" value="P-loop containing nucleoside triphosphate hydrolases"/>
    <property type="match status" value="2"/>
</dbReference>
<evidence type="ECO:0000256" key="4">
    <source>
        <dbReference type="SAM" id="MobiDB-lite"/>
    </source>
</evidence>
<keyword evidence="3" id="KW-0067">ATP-binding</keyword>
<dbReference type="eggNOG" id="COG2804">
    <property type="taxonomic scope" value="Bacteria"/>
</dbReference>
<dbReference type="KEGG" id="dak:DaAHT2_0240"/>
<feature type="domain" description="Type II secretion system protein GspE N-terminal" evidence="6">
    <location>
        <begin position="33"/>
        <end position="116"/>
    </location>
</feature>
<keyword evidence="8" id="KW-1185">Reference proteome</keyword>
<dbReference type="RefSeq" id="WP_013162482.1">
    <property type="nucleotide sequence ID" value="NC_014216.1"/>
</dbReference>
<keyword evidence="2" id="KW-0547">Nucleotide-binding</keyword>
<dbReference type="SUPFAM" id="SSF160246">
    <property type="entry name" value="EspE N-terminal domain-like"/>
    <property type="match status" value="1"/>
</dbReference>
<organism evidence="7 8">
    <name type="scientific">Desulfurivibrio alkaliphilus (strain DSM 19089 / UNIQEM U267 / AHT2)</name>
    <dbReference type="NCBI Taxonomy" id="589865"/>
    <lineage>
        <taxon>Bacteria</taxon>
        <taxon>Pseudomonadati</taxon>
        <taxon>Thermodesulfobacteriota</taxon>
        <taxon>Desulfobulbia</taxon>
        <taxon>Desulfobulbales</taxon>
        <taxon>Desulfobulbaceae</taxon>
        <taxon>Desulfurivibrio</taxon>
    </lineage>
</organism>
<feature type="region of interest" description="Disordered" evidence="4">
    <location>
        <begin position="1"/>
        <end position="31"/>
    </location>
</feature>
<evidence type="ECO:0000313" key="8">
    <source>
        <dbReference type="Proteomes" id="UP000001508"/>
    </source>
</evidence>
<name>D6Z6J2_DESAT</name>
<dbReference type="EMBL" id="CP001940">
    <property type="protein sequence ID" value="ADH84951.1"/>
    <property type="molecule type" value="Genomic_DNA"/>
</dbReference>
<dbReference type="GO" id="GO:0005524">
    <property type="term" value="F:ATP binding"/>
    <property type="evidence" value="ECO:0007669"/>
    <property type="project" value="UniProtKB-KW"/>
</dbReference>
<dbReference type="Gene3D" id="3.40.50.300">
    <property type="entry name" value="P-loop containing nucleotide triphosphate hydrolases"/>
    <property type="match status" value="1"/>
</dbReference>
<evidence type="ECO:0000256" key="2">
    <source>
        <dbReference type="ARBA" id="ARBA00022741"/>
    </source>
</evidence>
<dbReference type="InterPro" id="IPR007831">
    <property type="entry name" value="T2SS_GspE_N"/>
</dbReference>
<dbReference type="GO" id="GO:0005886">
    <property type="term" value="C:plasma membrane"/>
    <property type="evidence" value="ECO:0007669"/>
    <property type="project" value="TreeGrafter"/>
</dbReference>
<dbReference type="InParanoid" id="D6Z6J2"/>
<dbReference type="STRING" id="589865.DaAHT2_0240"/>